<reference evidence="1 2" key="1">
    <citation type="submission" date="2018-12" db="EMBL/GenBank/DDBJ databases">
        <title>Draft genome sequence of Xylaria grammica IHI A82.</title>
        <authorList>
            <person name="Buettner E."/>
            <person name="Kellner H."/>
        </authorList>
    </citation>
    <scope>NUCLEOTIDE SEQUENCE [LARGE SCALE GENOMIC DNA]</scope>
    <source>
        <strain evidence="1 2">IHI A82</strain>
    </source>
</reference>
<keyword evidence="2" id="KW-1185">Reference proteome</keyword>
<dbReference type="AlphaFoldDB" id="A0A439CW83"/>
<evidence type="ECO:0000313" key="1">
    <source>
        <dbReference type="EMBL" id="RWA06452.1"/>
    </source>
</evidence>
<gene>
    <name evidence="1" type="ORF">EKO27_g8660</name>
</gene>
<sequence length="184" mass="19888">MASFDFKSYLKLADLACSYDVAKLSGGLVNLTVRASKTAGRGLGNFSGARSLILKSAPPFVAAVGLARAIASDIRKALTVTEAFVRGVCMGYTEVSKPPFTSDATARRLRSTVILFGRENINQAYEAEWYLEGYAISRVGLRNKMVMAGADYSRKAGKDVSEALEIWSNHTEEKGTTSMLFALP</sequence>
<dbReference type="Gene3D" id="3.30.200.20">
    <property type="entry name" value="Phosphorylase Kinase, domain 1"/>
    <property type="match status" value="1"/>
</dbReference>
<name>A0A439CW83_9PEZI</name>
<protein>
    <submittedName>
        <fullName evidence="1">Uncharacterized protein</fullName>
    </submittedName>
</protein>
<comment type="caution">
    <text evidence="1">The sequence shown here is derived from an EMBL/GenBank/DDBJ whole genome shotgun (WGS) entry which is preliminary data.</text>
</comment>
<accession>A0A439CW83</accession>
<proteinExistence type="predicted"/>
<organism evidence="1 2">
    <name type="scientific">Xylaria grammica</name>
    <dbReference type="NCBI Taxonomy" id="363999"/>
    <lineage>
        <taxon>Eukaryota</taxon>
        <taxon>Fungi</taxon>
        <taxon>Dikarya</taxon>
        <taxon>Ascomycota</taxon>
        <taxon>Pezizomycotina</taxon>
        <taxon>Sordariomycetes</taxon>
        <taxon>Xylariomycetidae</taxon>
        <taxon>Xylariales</taxon>
        <taxon>Xylariaceae</taxon>
        <taxon>Xylaria</taxon>
    </lineage>
</organism>
<dbReference type="EMBL" id="RYZI01000336">
    <property type="protein sequence ID" value="RWA06452.1"/>
    <property type="molecule type" value="Genomic_DNA"/>
</dbReference>
<dbReference type="Proteomes" id="UP000286045">
    <property type="component" value="Unassembled WGS sequence"/>
</dbReference>
<evidence type="ECO:0000313" key="2">
    <source>
        <dbReference type="Proteomes" id="UP000286045"/>
    </source>
</evidence>